<dbReference type="RefSeq" id="WP_022159339.1">
    <property type="nucleotide sequence ID" value="NZ_JADNDE010000089.1"/>
</dbReference>
<evidence type="ECO:0000313" key="3">
    <source>
        <dbReference type="Proteomes" id="UP000284243"/>
    </source>
</evidence>
<dbReference type="EMBL" id="QRYC01000007">
    <property type="protein sequence ID" value="RGU56916.1"/>
    <property type="molecule type" value="Genomic_DNA"/>
</dbReference>
<gene>
    <name evidence="2" type="ORF">DWW57_06875</name>
</gene>
<dbReference type="InterPro" id="IPR000742">
    <property type="entry name" value="EGF"/>
</dbReference>
<accession>A0A412TSX4</accession>
<name>A0A412TSX4_9BACT</name>
<proteinExistence type="predicted"/>
<sequence length="76" mass="8759">MKTALKKSFVLIGIALFFVLTAWAEQKIWAWDKNVPEEEYCISGYFEKNGENATTVYGYCVCFQGFWGPQCQFIAE</sequence>
<feature type="domain" description="EGF-like" evidence="1">
    <location>
        <begin position="60"/>
        <end position="71"/>
    </location>
</feature>
<evidence type="ECO:0000259" key="1">
    <source>
        <dbReference type="PROSITE" id="PS01186"/>
    </source>
</evidence>
<protein>
    <recommendedName>
        <fullName evidence="1">EGF-like domain-containing protein</fullName>
    </recommendedName>
</protein>
<comment type="caution">
    <text evidence="2">The sequence shown here is derived from an EMBL/GenBank/DDBJ whole genome shotgun (WGS) entry which is preliminary data.</text>
</comment>
<organism evidence="2 3">
    <name type="scientific">Odoribacter splanchnicus</name>
    <dbReference type="NCBI Taxonomy" id="28118"/>
    <lineage>
        <taxon>Bacteria</taxon>
        <taxon>Pseudomonadati</taxon>
        <taxon>Bacteroidota</taxon>
        <taxon>Bacteroidia</taxon>
        <taxon>Bacteroidales</taxon>
        <taxon>Odoribacteraceae</taxon>
        <taxon>Odoribacter</taxon>
    </lineage>
</organism>
<dbReference type="Proteomes" id="UP000284243">
    <property type="component" value="Unassembled WGS sequence"/>
</dbReference>
<reference evidence="2 3" key="1">
    <citation type="submission" date="2018-08" db="EMBL/GenBank/DDBJ databases">
        <title>A genome reference for cultivated species of the human gut microbiota.</title>
        <authorList>
            <person name="Zou Y."/>
            <person name="Xue W."/>
            <person name="Luo G."/>
        </authorList>
    </citation>
    <scope>NUCLEOTIDE SEQUENCE [LARGE SCALE GENOMIC DNA]</scope>
    <source>
        <strain evidence="2 3">AF16-14</strain>
    </source>
</reference>
<dbReference type="AlphaFoldDB" id="A0A412TSX4"/>
<dbReference type="PROSITE" id="PS01186">
    <property type="entry name" value="EGF_2"/>
    <property type="match status" value="1"/>
</dbReference>
<evidence type="ECO:0000313" key="2">
    <source>
        <dbReference type="EMBL" id="RGU56916.1"/>
    </source>
</evidence>